<protein>
    <submittedName>
        <fullName evidence="3">Patatin-like phospholipase family protein</fullName>
    </submittedName>
</protein>
<dbReference type="SUPFAM" id="SSF52151">
    <property type="entry name" value="FabD/lysophospholipase-like"/>
    <property type="match status" value="1"/>
</dbReference>
<dbReference type="Pfam" id="PF01734">
    <property type="entry name" value="Patatin"/>
    <property type="match status" value="1"/>
</dbReference>
<keyword evidence="1" id="KW-0443">Lipid metabolism</keyword>
<dbReference type="InterPro" id="IPR016035">
    <property type="entry name" value="Acyl_Trfase/lysoPLipase"/>
</dbReference>
<reference evidence="4" key="1">
    <citation type="journal article" date="2019" name="Int. J. Syst. Evol. Microbiol.">
        <title>The Global Catalogue of Microorganisms (GCM) 10K type strain sequencing project: providing services to taxonomists for standard genome sequencing and annotation.</title>
        <authorList>
            <consortium name="The Broad Institute Genomics Platform"/>
            <consortium name="The Broad Institute Genome Sequencing Center for Infectious Disease"/>
            <person name="Wu L."/>
            <person name="Ma J."/>
        </authorList>
    </citation>
    <scope>NUCLEOTIDE SEQUENCE [LARGE SCALE GENOMIC DNA]</scope>
    <source>
        <strain evidence="4">CCUG 57508</strain>
    </source>
</reference>
<evidence type="ECO:0000313" key="4">
    <source>
        <dbReference type="Proteomes" id="UP001597046"/>
    </source>
</evidence>
<dbReference type="Proteomes" id="UP001597046">
    <property type="component" value="Unassembled WGS sequence"/>
</dbReference>
<organism evidence="3 4">
    <name type="scientific">Terrabacter terrigena</name>
    <dbReference type="NCBI Taxonomy" id="574718"/>
    <lineage>
        <taxon>Bacteria</taxon>
        <taxon>Bacillati</taxon>
        <taxon>Actinomycetota</taxon>
        <taxon>Actinomycetes</taxon>
        <taxon>Micrococcales</taxon>
        <taxon>Intrasporangiaceae</taxon>
        <taxon>Terrabacter</taxon>
    </lineage>
</organism>
<evidence type="ECO:0000259" key="2">
    <source>
        <dbReference type="Pfam" id="PF01734"/>
    </source>
</evidence>
<dbReference type="InterPro" id="IPR002641">
    <property type="entry name" value="PNPLA_dom"/>
</dbReference>
<keyword evidence="4" id="KW-1185">Reference proteome</keyword>
<name>A0ABW3MXF0_9MICO</name>
<sequence length="304" mass="30890">MTTSTAGRPTNPDGRALVLAGAGAAGNAWELGLIAGLAAGGVDVTRAELVIGTSAGATVAAQVTSGTSPADLYAAVSAVGPRRPGTARKGAPPRGTTVSGPSYLDWSNAIIGSASDPADMRRRLGAAALKLDESVGPGPSRWRDIVASRLPSHEWPLQDVRIVAVDALTGEPVVFDRHSGVDLVDAVAASTSAMTPYAIGAGCYLNGGYRRSENADLAGGFGRVLVMSPFSGRSRMPSGWGMDLATQVAELRAAGSTVETLFPDARSGDVFDANALDPATMPQAARGGHAQGLERAGSIAELWA</sequence>
<proteinExistence type="predicted"/>
<feature type="domain" description="PNPLA" evidence="2">
    <location>
        <begin position="17"/>
        <end position="211"/>
    </location>
</feature>
<accession>A0ABW3MXF0</accession>
<dbReference type="EMBL" id="JBHTKH010000006">
    <property type="protein sequence ID" value="MFD1054912.1"/>
    <property type="molecule type" value="Genomic_DNA"/>
</dbReference>
<evidence type="ECO:0000313" key="3">
    <source>
        <dbReference type="EMBL" id="MFD1054912.1"/>
    </source>
</evidence>
<dbReference type="RefSeq" id="WP_386052812.1">
    <property type="nucleotide sequence ID" value="NZ_JBHTKH010000006.1"/>
</dbReference>
<comment type="caution">
    <text evidence="3">The sequence shown here is derived from an EMBL/GenBank/DDBJ whole genome shotgun (WGS) entry which is preliminary data.</text>
</comment>
<dbReference type="Gene3D" id="3.40.1090.10">
    <property type="entry name" value="Cytosolic phospholipase A2 catalytic domain"/>
    <property type="match status" value="1"/>
</dbReference>
<gene>
    <name evidence="3" type="ORF">ACFQ2V_11395</name>
</gene>
<evidence type="ECO:0000256" key="1">
    <source>
        <dbReference type="ARBA" id="ARBA00023098"/>
    </source>
</evidence>